<dbReference type="Gene3D" id="3.20.20.70">
    <property type="entry name" value="Aldolase class I"/>
    <property type="match status" value="1"/>
</dbReference>
<feature type="region of interest" description="Disordered" evidence="14">
    <location>
        <begin position="942"/>
        <end position="967"/>
    </location>
</feature>
<evidence type="ECO:0000313" key="17">
    <source>
        <dbReference type="Proteomes" id="UP000654075"/>
    </source>
</evidence>
<comment type="caution">
    <text evidence="16">The sequence shown here is derived from an EMBL/GenBank/DDBJ whole genome shotgun (WGS) entry which is preliminary data.</text>
</comment>
<dbReference type="EC" id="1.3.1.88" evidence="9"/>
<dbReference type="PANTHER" id="PTHR11082:SF5">
    <property type="entry name" value="TRNA-DIHYDROURIDINE(16_17) SYNTHASE [NAD(P)(+)]-LIKE"/>
    <property type="match status" value="1"/>
</dbReference>
<evidence type="ECO:0000256" key="11">
    <source>
        <dbReference type="ARBA" id="ARBA00047652"/>
    </source>
</evidence>
<dbReference type="AlphaFoldDB" id="A0A813HB25"/>
<evidence type="ECO:0000256" key="6">
    <source>
        <dbReference type="ARBA" id="ARBA00023002"/>
    </source>
</evidence>
<evidence type="ECO:0000256" key="9">
    <source>
        <dbReference type="ARBA" id="ARBA00038890"/>
    </source>
</evidence>
<organism evidence="16 17">
    <name type="scientific">Polarella glacialis</name>
    <name type="common">Dinoflagellate</name>
    <dbReference type="NCBI Taxonomy" id="89957"/>
    <lineage>
        <taxon>Eukaryota</taxon>
        <taxon>Sar</taxon>
        <taxon>Alveolata</taxon>
        <taxon>Dinophyceae</taxon>
        <taxon>Suessiales</taxon>
        <taxon>Suessiaceae</taxon>
        <taxon>Polarella</taxon>
    </lineage>
</organism>
<keyword evidence="6" id="KW-0560">Oxidoreductase</keyword>
<evidence type="ECO:0000256" key="14">
    <source>
        <dbReference type="SAM" id="MobiDB-lite"/>
    </source>
</evidence>
<evidence type="ECO:0000259" key="15">
    <source>
        <dbReference type="Pfam" id="PF01207"/>
    </source>
</evidence>
<dbReference type="SUPFAM" id="SSF51395">
    <property type="entry name" value="FMN-linked oxidoreductases"/>
    <property type="match status" value="1"/>
</dbReference>
<gene>
    <name evidence="16" type="ORF">PGLA1383_LOCUS50504</name>
</gene>
<comment type="catalytic activity">
    <reaction evidence="13">
        <text>5,6-dihydrouridine(17) in tRNA + NADP(+) = uridine(17) in tRNA + NADPH + H(+)</text>
        <dbReference type="Rhea" id="RHEA:53368"/>
        <dbReference type="Rhea" id="RHEA-COMP:13541"/>
        <dbReference type="Rhea" id="RHEA-COMP:13542"/>
        <dbReference type="ChEBI" id="CHEBI:15378"/>
        <dbReference type="ChEBI" id="CHEBI:57783"/>
        <dbReference type="ChEBI" id="CHEBI:58349"/>
        <dbReference type="ChEBI" id="CHEBI:65315"/>
        <dbReference type="ChEBI" id="CHEBI:74443"/>
        <dbReference type="EC" id="1.3.1.88"/>
    </reaction>
    <physiologicalReaction direction="right-to-left" evidence="13">
        <dbReference type="Rhea" id="RHEA:53370"/>
    </physiologicalReaction>
</comment>
<comment type="cofactor">
    <cofactor evidence="1">
        <name>FMN</name>
        <dbReference type="ChEBI" id="CHEBI:58210"/>
    </cofactor>
</comment>
<dbReference type="GO" id="GO:0050660">
    <property type="term" value="F:flavin adenine dinucleotide binding"/>
    <property type="evidence" value="ECO:0007669"/>
    <property type="project" value="InterPro"/>
</dbReference>
<name>A0A813HB25_POLGL</name>
<dbReference type="InterPro" id="IPR018517">
    <property type="entry name" value="tRNA_hU_synthase_CS"/>
</dbReference>
<evidence type="ECO:0000256" key="10">
    <source>
        <dbReference type="ARBA" id="ARBA00047287"/>
    </source>
</evidence>
<dbReference type="Proteomes" id="UP000654075">
    <property type="component" value="Unassembled WGS sequence"/>
</dbReference>
<comment type="catalytic activity">
    <reaction evidence="11">
        <text>5,6-dihydrouridine(16) in tRNA + NADP(+) = uridine(16) in tRNA + NADPH + H(+)</text>
        <dbReference type="Rhea" id="RHEA:53376"/>
        <dbReference type="Rhea" id="RHEA-COMP:13543"/>
        <dbReference type="Rhea" id="RHEA-COMP:13544"/>
        <dbReference type="ChEBI" id="CHEBI:15378"/>
        <dbReference type="ChEBI" id="CHEBI:57783"/>
        <dbReference type="ChEBI" id="CHEBI:58349"/>
        <dbReference type="ChEBI" id="CHEBI:65315"/>
        <dbReference type="ChEBI" id="CHEBI:74443"/>
        <dbReference type="EC" id="1.3.1.88"/>
    </reaction>
    <physiologicalReaction direction="right-to-left" evidence="11">
        <dbReference type="Rhea" id="RHEA:53378"/>
    </physiologicalReaction>
</comment>
<feature type="compositionally biased region" description="Acidic residues" evidence="14">
    <location>
        <begin position="735"/>
        <end position="746"/>
    </location>
</feature>
<dbReference type="CDD" id="cd02801">
    <property type="entry name" value="DUS_like_FMN"/>
    <property type="match status" value="1"/>
</dbReference>
<evidence type="ECO:0000256" key="1">
    <source>
        <dbReference type="ARBA" id="ARBA00001917"/>
    </source>
</evidence>
<sequence length="967" mass="105325">MENRRNLRVNRGEAPSLPELTPILTMGALFSNAWLGASVPPMGAALHAQLLTPQPPCGEEHVAYVGGVQLGPEHEPASHSEIFAHRSHFATKSTSRTLAESDWDPSMSCRVTARCVDFCHLLRTSLLLRLVRGAFSGDYVCLDSCGAVLAAAVLQAPSGECLIFGVEQATGGIFIANNLNLCFVISKCQVYGIKVQAGTVLVWTLLTPQPFCGQEHVAYVSGVQLRPEREPASHSELYGITVQVGAVLVWTASYTPEGMLGPGQPPRKKRPQTQGDDQFPKVTGKLLLATTSEFRLVKAAAITTIIFPASHSVPQAIRKSGQAFSQAVKDSSGTQTLPSPHLSAFTALVRTVAEDKQSGKELVAAARKVLENPNDVARLCTVCKVSIFFKADQTRLEIAVSPDAHTFLRQCMDVWTHQGALEKPGAGPRRPLERALAEWCDPLGRAVGLGIWGLSQHRVNSSSDLRKAPGQLPDEETRVAEAWRFYRETLGSPRFVAAPMVGQSELPWRLMVRQSGCDLCYTPMLHAEEFEGSSEEEMVRQGFSSCPEDRPLIVQFCAKNPEDFLNAAKEVQDRCDAVDINLGCPQSKAMKGGWGGALMDEENWHVVFAIVRTAATSGLRVPVTCKMRIYADLQKTIRFAKMLEEAGCSLLTVHGRQRDRALQHAPANWSFIRAVREAVRIPVVANGGVSSRASAERCLRQTGCVAVMVATELLTDPELFAGPAREPCEPSLPSAEDEEADEDESQDDKMTATTADTTTPASLQDFRKSVRRSARQCLWYLDFCEVHHPWSIRWPRDHLRAILGPACGSVPRKGDPTNADILEAFNNVGADAGHSPPAVGAEEARAAYWKSLCQAFRDVVRTLCTRLELCEDGERSFEGLSWGSTACASAESTAAAPRPPTATVSNSLAAVKLAREIPISKRFLEAQQQKAAALKSCMLASSNRSRNGRHPLRSDSLGPRVRVSSRR</sequence>
<comment type="catalytic activity">
    <reaction evidence="10">
        <text>5,6-dihydrouridine(17) in tRNA + NAD(+) = uridine(17) in tRNA + NADH + H(+)</text>
        <dbReference type="Rhea" id="RHEA:53372"/>
        <dbReference type="Rhea" id="RHEA-COMP:13541"/>
        <dbReference type="Rhea" id="RHEA-COMP:13542"/>
        <dbReference type="ChEBI" id="CHEBI:15378"/>
        <dbReference type="ChEBI" id="CHEBI:57540"/>
        <dbReference type="ChEBI" id="CHEBI:57945"/>
        <dbReference type="ChEBI" id="CHEBI:65315"/>
        <dbReference type="ChEBI" id="CHEBI:74443"/>
        <dbReference type="EC" id="1.3.1.88"/>
    </reaction>
    <physiologicalReaction direction="right-to-left" evidence="10">
        <dbReference type="Rhea" id="RHEA:53374"/>
    </physiologicalReaction>
</comment>
<evidence type="ECO:0000256" key="12">
    <source>
        <dbReference type="ARBA" id="ARBA00048934"/>
    </source>
</evidence>
<protein>
    <recommendedName>
        <fullName evidence="9">tRNA-dihydrouridine(16/17) synthase [NAD(P)(+)]</fullName>
        <ecNumber evidence="9">1.3.1.88</ecNumber>
    </recommendedName>
</protein>
<dbReference type="InterPro" id="IPR035587">
    <property type="entry name" value="DUS-like_FMN-bd"/>
</dbReference>
<dbReference type="EMBL" id="CAJNNV010031171">
    <property type="protein sequence ID" value="CAE8634889.1"/>
    <property type="molecule type" value="Genomic_DNA"/>
</dbReference>
<keyword evidence="17" id="KW-1185">Reference proteome</keyword>
<evidence type="ECO:0000256" key="8">
    <source>
        <dbReference type="ARBA" id="ARBA00038313"/>
    </source>
</evidence>
<comment type="similarity">
    <text evidence="8">Belongs to the Dus family. Dus1 subfamily.</text>
</comment>
<evidence type="ECO:0000313" key="16">
    <source>
        <dbReference type="EMBL" id="CAE8634889.1"/>
    </source>
</evidence>
<feature type="region of interest" description="Disordered" evidence="14">
    <location>
        <begin position="720"/>
        <end position="760"/>
    </location>
</feature>
<evidence type="ECO:0000256" key="3">
    <source>
        <dbReference type="ARBA" id="ARBA00022643"/>
    </source>
</evidence>
<keyword evidence="3" id="KW-0288">FMN</keyword>
<dbReference type="OrthoDB" id="272303at2759"/>
<keyword evidence="5" id="KW-0521">NADP</keyword>
<accession>A0A813HB25</accession>
<keyword evidence="2" id="KW-0285">Flavoprotein</keyword>
<feature type="region of interest" description="Disordered" evidence="14">
    <location>
        <begin position="258"/>
        <end position="279"/>
    </location>
</feature>
<evidence type="ECO:0000256" key="7">
    <source>
        <dbReference type="ARBA" id="ARBA00023027"/>
    </source>
</evidence>
<feature type="domain" description="DUS-like FMN-binding" evidence="15">
    <location>
        <begin position="497"/>
        <end position="785"/>
    </location>
</feature>
<feature type="compositionally biased region" description="Low complexity" evidence="14">
    <location>
        <begin position="751"/>
        <end position="760"/>
    </location>
</feature>
<proteinExistence type="inferred from homology"/>
<dbReference type="GO" id="GO:0017150">
    <property type="term" value="F:tRNA dihydrouridine synthase activity"/>
    <property type="evidence" value="ECO:0007669"/>
    <property type="project" value="InterPro"/>
</dbReference>
<comment type="catalytic activity">
    <reaction evidence="12">
        <text>5,6-dihydrouridine(16) in tRNA + NAD(+) = uridine(16) in tRNA + NADH + H(+)</text>
        <dbReference type="Rhea" id="RHEA:53380"/>
        <dbReference type="Rhea" id="RHEA-COMP:13543"/>
        <dbReference type="Rhea" id="RHEA-COMP:13544"/>
        <dbReference type="ChEBI" id="CHEBI:15378"/>
        <dbReference type="ChEBI" id="CHEBI:57540"/>
        <dbReference type="ChEBI" id="CHEBI:57945"/>
        <dbReference type="ChEBI" id="CHEBI:65315"/>
        <dbReference type="ChEBI" id="CHEBI:74443"/>
        <dbReference type="EC" id="1.3.1.88"/>
    </reaction>
    <physiologicalReaction direction="right-to-left" evidence="12">
        <dbReference type="Rhea" id="RHEA:53382"/>
    </physiologicalReaction>
</comment>
<dbReference type="PANTHER" id="PTHR11082">
    <property type="entry name" value="TRNA-DIHYDROURIDINE SYNTHASE"/>
    <property type="match status" value="1"/>
</dbReference>
<evidence type="ECO:0000256" key="13">
    <source>
        <dbReference type="ARBA" id="ARBA00049467"/>
    </source>
</evidence>
<keyword evidence="4" id="KW-0819">tRNA processing</keyword>
<keyword evidence="7" id="KW-0520">NAD</keyword>
<dbReference type="PROSITE" id="PS01136">
    <property type="entry name" value="UPF0034"/>
    <property type="match status" value="1"/>
</dbReference>
<evidence type="ECO:0000256" key="5">
    <source>
        <dbReference type="ARBA" id="ARBA00022857"/>
    </source>
</evidence>
<dbReference type="Pfam" id="PF01207">
    <property type="entry name" value="Dus"/>
    <property type="match status" value="1"/>
</dbReference>
<evidence type="ECO:0000256" key="2">
    <source>
        <dbReference type="ARBA" id="ARBA00022630"/>
    </source>
</evidence>
<dbReference type="InterPro" id="IPR013785">
    <property type="entry name" value="Aldolase_TIM"/>
</dbReference>
<evidence type="ECO:0000256" key="4">
    <source>
        <dbReference type="ARBA" id="ARBA00022694"/>
    </source>
</evidence>
<reference evidence="16" key="1">
    <citation type="submission" date="2021-02" db="EMBL/GenBank/DDBJ databases">
        <authorList>
            <person name="Dougan E. K."/>
            <person name="Rhodes N."/>
            <person name="Thang M."/>
            <person name="Chan C."/>
        </authorList>
    </citation>
    <scope>NUCLEOTIDE SEQUENCE</scope>
</reference>